<evidence type="ECO:0000256" key="1">
    <source>
        <dbReference type="SAM" id="Phobius"/>
    </source>
</evidence>
<comment type="caution">
    <text evidence="3">The sequence shown here is derived from an EMBL/GenBank/DDBJ whole genome shotgun (WGS) entry which is preliminary data.</text>
</comment>
<dbReference type="EMBL" id="FUZE01000018">
    <property type="protein sequence ID" value="SKB98502.1"/>
    <property type="molecule type" value="Genomic_DNA"/>
</dbReference>
<dbReference type="AlphaFoldDB" id="A0AAX2IJ39"/>
<dbReference type="EMBL" id="UAVR01000008">
    <property type="protein sequence ID" value="SQA88856.1"/>
    <property type="molecule type" value="Genomic_DNA"/>
</dbReference>
<evidence type="ECO:0000313" key="4">
    <source>
        <dbReference type="Proteomes" id="UP000190669"/>
    </source>
</evidence>
<dbReference type="Proteomes" id="UP000251937">
    <property type="component" value="Unassembled WGS sequence"/>
</dbReference>
<keyword evidence="4" id="KW-1185">Reference proteome</keyword>
<evidence type="ECO:0000313" key="2">
    <source>
        <dbReference type="EMBL" id="SKB98502.1"/>
    </source>
</evidence>
<keyword evidence="1" id="KW-0472">Membrane</keyword>
<feature type="transmembrane region" description="Helical" evidence="1">
    <location>
        <begin position="12"/>
        <end position="33"/>
    </location>
</feature>
<proteinExistence type="predicted"/>
<evidence type="ECO:0000313" key="5">
    <source>
        <dbReference type="Proteomes" id="UP000251937"/>
    </source>
</evidence>
<sequence length="39" mass="4351">MYYFLAHVLYTLSANPSIAMINIVVAMLISIWVTGMTTT</sequence>
<reference evidence="3 5" key="2">
    <citation type="submission" date="2018-06" db="EMBL/GenBank/DDBJ databases">
        <authorList>
            <consortium name="Pathogen Informatics"/>
            <person name="Doyle S."/>
        </authorList>
    </citation>
    <scope>NUCLEOTIDE SEQUENCE [LARGE SCALE GENOMIC DNA]</scope>
    <source>
        <strain evidence="3 5">NCTC11212</strain>
    </source>
</reference>
<keyword evidence="1" id="KW-1133">Transmembrane helix</keyword>
<protein>
    <submittedName>
        <fullName evidence="3">Uncharacterized protein</fullName>
    </submittedName>
</protein>
<accession>A0AAX2IJ39</accession>
<reference evidence="2 4" key="1">
    <citation type="submission" date="2017-02" db="EMBL/GenBank/DDBJ databases">
        <authorList>
            <person name="Varghese N."/>
            <person name="Submissions S."/>
        </authorList>
    </citation>
    <scope>NUCLEOTIDE SEQUENCE [LARGE SCALE GENOMIC DNA]</scope>
    <source>
        <strain evidence="2 4">DSM 16775</strain>
    </source>
</reference>
<evidence type="ECO:0000313" key="3">
    <source>
        <dbReference type="EMBL" id="SQA88856.1"/>
    </source>
</evidence>
<organism evidence="3 5">
    <name type="scientific">Chryseobacterium balustinum</name>
    <dbReference type="NCBI Taxonomy" id="246"/>
    <lineage>
        <taxon>Bacteria</taxon>
        <taxon>Pseudomonadati</taxon>
        <taxon>Bacteroidota</taxon>
        <taxon>Flavobacteriia</taxon>
        <taxon>Flavobacteriales</taxon>
        <taxon>Weeksellaceae</taxon>
        <taxon>Chryseobacterium group</taxon>
        <taxon>Chryseobacterium</taxon>
    </lineage>
</organism>
<keyword evidence="1" id="KW-0812">Transmembrane</keyword>
<gene>
    <name evidence="3" type="ORF">NCTC11212_01394</name>
    <name evidence="2" type="ORF">SAMN05421800_11841</name>
</gene>
<dbReference type="Proteomes" id="UP000190669">
    <property type="component" value="Unassembled WGS sequence"/>
</dbReference>
<name>A0AAX2IJ39_9FLAO</name>